<dbReference type="RefSeq" id="WP_209462653.1">
    <property type="nucleotide sequence ID" value="NZ_CP110224.1"/>
</dbReference>
<feature type="transmembrane region" description="Helical" evidence="6">
    <location>
        <begin position="70"/>
        <end position="91"/>
    </location>
</feature>
<keyword evidence="4 6" id="KW-1133">Transmembrane helix</keyword>
<keyword evidence="8" id="KW-1185">Reference proteome</keyword>
<sequence length="247" mass="27435">MANNGAVEAVTGVSKWAFSWEPRAKLLAAIFFIFGVISLTTPSIAAGAYLISIIAILLSGVSFTLLLKRYLIILPFLLLMTVPLLFGQGLSYTSDNLSFATLIFIKAFTSMTIITIVLDSQSLDQFMNGLAGLKIPSVMITVLILSYRYVFLFLDDIQKMQTAAKSRFFNGGVRIRSLKVYGQLTGMLLIRSLDRADRMYQAMASRGFNGRLRFKESQKITRLDLFKTALASIIIISLVVIEIGYVR</sequence>
<comment type="subcellular location">
    <subcellularLocation>
        <location evidence="1">Cell membrane</location>
        <topology evidence="1">Multi-pass membrane protein</topology>
    </subcellularLocation>
</comment>
<organism evidence="7 8">
    <name type="scientific">Virgibacillus natechei</name>
    <dbReference type="NCBI Taxonomy" id="1216297"/>
    <lineage>
        <taxon>Bacteria</taxon>
        <taxon>Bacillati</taxon>
        <taxon>Bacillota</taxon>
        <taxon>Bacilli</taxon>
        <taxon>Bacillales</taxon>
        <taxon>Bacillaceae</taxon>
        <taxon>Virgibacillus</taxon>
    </lineage>
</organism>
<dbReference type="InterPro" id="IPR051611">
    <property type="entry name" value="ECF_transporter_component"/>
</dbReference>
<dbReference type="CDD" id="cd16914">
    <property type="entry name" value="EcfT"/>
    <property type="match status" value="1"/>
</dbReference>
<keyword evidence="2" id="KW-1003">Cell membrane</keyword>
<feature type="transmembrane region" description="Helical" evidence="6">
    <location>
        <begin position="225"/>
        <end position="246"/>
    </location>
</feature>
<gene>
    <name evidence="7" type="ORF">J2Z83_001568</name>
</gene>
<feature type="transmembrane region" description="Helical" evidence="6">
    <location>
        <begin position="97"/>
        <end position="118"/>
    </location>
</feature>
<evidence type="ECO:0000256" key="5">
    <source>
        <dbReference type="ARBA" id="ARBA00023136"/>
    </source>
</evidence>
<evidence type="ECO:0000313" key="8">
    <source>
        <dbReference type="Proteomes" id="UP001519345"/>
    </source>
</evidence>
<keyword evidence="5 6" id="KW-0472">Membrane</keyword>
<evidence type="ECO:0000256" key="1">
    <source>
        <dbReference type="ARBA" id="ARBA00004651"/>
    </source>
</evidence>
<dbReference type="Pfam" id="PF02361">
    <property type="entry name" value="CbiQ"/>
    <property type="match status" value="1"/>
</dbReference>
<accession>A0ABS4IEU9</accession>
<comment type="caution">
    <text evidence="7">The sequence shown here is derived from an EMBL/GenBank/DDBJ whole genome shotgun (WGS) entry which is preliminary data.</text>
</comment>
<protein>
    <submittedName>
        <fullName evidence="7">Cobalt/nickel transport system permease protein</fullName>
    </submittedName>
</protein>
<dbReference type="InterPro" id="IPR003339">
    <property type="entry name" value="ABC/ECF_trnsptr_transmembrane"/>
</dbReference>
<proteinExistence type="predicted"/>
<dbReference type="PANTHER" id="PTHR34857">
    <property type="entry name" value="SLL0384 PROTEIN"/>
    <property type="match status" value="1"/>
</dbReference>
<evidence type="ECO:0000256" key="3">
    <source>
        <dbReference type="ARBA" id="ARBA00022692"/>
    </source>
</evidence>
<dbReference type="InterPro" id="IPR012809">
    <property type="entry name" value="ECF_CbiQ"/>
</dbReference>
<feature type="transmembrane region" description="Helical" evidence="6">
    <location>
        <begin position="130"/>
        <end position="150"/>
    </location>
</feature>
<dbReference type="NCBIfam" id="TIGR02454">
    <property type="entry name" value="ECF_T_CbiQ"/>
    <property type="match status" value="1"/>
</dbReference>
<name>A0ABS4IEU9_9BACI</name>
<evidence type="ECO:0000256" key="4">
    <source>
        <dbReference type="ARBA" id="ARBA00022989"/>
    </source>
</evidence>
<evidence type="ECO:0000313" key="7">
    <source>
        <dbReference type="EMBL" id="MBP1969464.1"/>
    </source>
</evidence>
<feature type="transmembrane region" description="Helical" evidence="6">
    <location>
        <begin position="26"/>
        <end position="58"/>
    </location>
</feature>
<dbReference type="PANTHER" id="PTHR34857:SF2">
    <property type="entry name" value="SLL0384 PROTEIN"/>
    <property type="match status" value="1"/>
</dbReference>
<evidence type="ECO:0000256" key="2">
    <source>
        <dbReference type="ARBA" id="ARBA00022475"/>
    </source>
</evidence>
<reference evidence="7 8" key="1">
    <citation type="submission" date="2021-03" db="EMBL/GenBank/DDBJ databases">
        <title>Genomic Encyclopedia of Type Strains, Phase IV (KMG-IV): sequencing the most valuable type-strain genomes for metagenomic binning, comparative biology and taxonomic classification.</title>
        <authorList>
            <person name="Goeker M."/>
        </authorList>
    </citation>
    <scope>NUCLEOTIDE SEQUENCE [LARGE SCALE GENOMIC DNA]</scope>
    <source>
        <strain evidence="7 8">DSM 25609</strain>
    </source>
</reference>
<keyword evidence="3 6" id="KW-0812">Transmembrane</keyword>
<evidence type="ECO:0000256" key="6">
    <source>
        <dbReference type="SAM" id="Phobius"/>
    </source>
</evidence>
<dbReference type="EMBL" id="JAGGKX010000006">
    <property type="protein sequence ID" value="MBP1969464.1"/>
    <property type="molecule type" value="Genomic_DNA"/>
</dbReference>
<dbReference type="Proteomes" id="UP001519345">
    <property type="component" value="Unassembled WGS sequence"/>
</dbReference>